<evidence type="ECO:0000313" key="1">
    <source>
        <dbReference type="EMBL" id="XDP44266.1"/>
    </source>
</evidence>
<sequence>MDPLWAARQFKHAAFVASKRLGFWLRDTAEHINDVRWKAAEERSPFHYNPDRYRHTFLARPDVIASNNRSVPSLVYSFWLGPRPMSKRRLASLRALESELDVPLVLVTDETVNEFLVDGHPLHPAYSLLSDGHRSDYLRTYFMHHHGGGYSDIKRPTSSWTASFQAIADQTETWAVGYREVTSNYVPDLPRYLGKDIKRHYRAVFGPSAFIVRPGTSLTSEWYREMHSRMEYFAGALAESPGSDFYNPAAGYPIRWTELLGDVLQPLCLKYQDRLLFDDRVKPVLTDYR</sequence>
<protein>
    <recommendedName>
        <fullName evidence="2">Capsular polysaccharide synthesis protein</fullName>
    </recommendedName>
</protein>
<gene>
    <name evidence="1" type="ORF">AB5L97_13405</name>
</gene>
<dbReference type="EMBL" id="CP163302">
    <property type="protein sequence ID" value="XDP44266.1"/>
    <property type="molecule type" value="Genomic_DNA"/>
</dbReference>
<organism evidence="1">
    <name type="scientific">Sinomonas puerhi</name>
    <dbReference type="NCBI Taxonomy" id="3238584"/>
    <lineage>
        <taxon>Bacteria</taxon>
        <taxon>Bacillati</taxon>
        <taxon>Actinomycetota</taxon>
        <taxon>Actinomycetes</taxon>
        <taxon>Micrococcales</taxon>
        <taxon>Micrococcaceae</taxon>
        <taxon>Sinomonas</taxon>
    </lineage>
</organism>
<dbReference type="RefSeq" id="WP_369045029.1">
    <property type="nucleotide sequence ID" value="NZ_CP163302.1"/>
</dbReference>
<dbReference type="AlphaFoldDB" id="A0AB39KZH5"/>
<proteinExistence type="predicted"/>
<name>A0AB39KZH5_9MICC</name>
<dbReference type="Gene3D" id="3.90.550.20">
    <property type="match status" value="1"/>
</dbReference>
<evidence type="ECO:0008006" key="2">
    <source>
        <dbReference type="Google" id="ProtNLM"/>
    </source>
</evidence>
<dbReference type="KEGG" id="spue:AB5L97_13405"/>
<reference evidence="1" key="1">
    <citation type="submission" date="2024-07" db="EMBL/GenBank/DDBJ databases">
        <authorList>
            <person name="fu j."/>
        </authorList>
    </citation>
    <scope>NUCLEOTIDE SEQUENCE</scope>
    <source>
        <strain evidence="1">P10A9</strain>
    </source>
</reference>
<accession>A0AB39KZH5</accession>